<sequence>MAAIIAAEQENEDGISKPCRISKCKLKPPAVVKENGAMADSDNEDSNFEMVPGDSCLGSDTKLDGEISNEELSANLLSKTDSSNSCKKSYRKGKGKDDSGSSQDPKGKRKAVEIKDPTDEEQCIAAGSGSGDPGGLSTSISGRGSRKRNPIYYFYEQVPTNSDGKPGAYGDKHYRCYHGKCKVLTITRAMKRSLNELIGHLHELPAPDEIEIASGKKVLDADTVAEYLGKLEAATETIVQAFQKQAAAAMEKFEQLLAEWIVACDQPFDKVTKPEFWALLTYTHHPSPTLNIPGQKAIQNRIMKMGESLREELKALFDEKFLYHLTHRYRAMVMHSWLLLLITSLIKASSEILIDFRELPGKIMAFVMDNASNNDTIMDAIKHFC</sequence>
<protein>
    <submittedName>
        <fullName evidence="2">Uncharacterized protein</fullName>
    </submittedName>
</protein>
<dbReference type="KEGG" id="mrr:Moror_8534"/>
<evidence type="ECO:0000313" key="3">
    <source>
        <dbReference type="Proteomes" id="UP000017559"/>
    </source>
</evidence>
<comment type="caution">
    <text evidence="2">The sequence shown here is derived from an EMBL/GenBank/DDBJ whole genome shotgun (WGS) entry which is preliminary data.</text>
</comment>
<dbReference type="OrthoDB" id="3259181at2759"/>
<feature type="region of interest" description="Disordered" evidence="1">
    <location>
        <begin position="35"/>
        <end position="143"/>
    </location>
</feature>
<dbReference type="STRING" id="1381753.V2WLL7"/>
<name>V2WLL7_MONRO</name>
<keyword evidence="3" id="KW-1185">Reference proteome</keyword>
<organism evidence="2 3">
    <name type="scientific">Moniliophthora roreri (strain MCA 2997)</name>
    <name type="common">Cocoa frosty pod rot fungus</name>
    <name type="synonym">Crinipellis roreri</name>
    <dbReference type="NCBI Taxonomy" id="1381753"/>
    <lineage>
        <taxon>Eukaryota</taxon>
        <taxon>Fungi</taxon>
        <taxon>Dikarya</taxon>
        <taxon>Basidiomycota</taxon>
        <taxon>Agaricomycotina</taxon>
        <taxon>Agaricomycetes</taxon>
        <taxon>Agaricomycetidae</taxon>
        <taxon>Agaricales</taxon>
        <taxon>Marasmiineae</taxon>
        <taxon>Marasmiaceae</taxon>
        <taxon>Moniliophthora</taxon>
    </lineage>
</organism>
<dbReference type="Proteomes" id="UP000017559">
    <property type="component" value="Unassembled WGS sequence"/>
</dbReference>
<feature type="compositionally biased region" description="Polar residues" evidence="1">
    <location>
        <begin position="70"/>
        <end position="87"/>
    </location>
</feature>
<reference evidence="2 3" key="1">
    <citation type="journal article" date="2014" name="BMC Genomics">
        <title>Genome and secretome analysis of the hemibiotrophic fungal pathogen, Moniliophthora roreri, which causes frosty pod rot disease of cacao: mechanisms of the biotrophic and necrotrophic phases.</title>
        <authorList>
            <person name="Meinhardt L.W."/>
            <person name="Costa G.G.L."/>
            <person name="Thomazella D.P.T."/>
            <person name="Teixeira P.J.P.L."/>
            <person name="Carazzolle M.F."/>
            <person name="Schuster S.C."/>
            <person name="Carlson J.E."/>
            <person name="Guiltinan M.J."/>
            <person name="Mieczkowski P."/>
            <person name="Farmer A."/>
            <person name="Ramaraj T."/>
            <person name="Crozier J."/>
            <person name="Davis R.E."/>
            <person name="Shao J."/>
            <person name="Melnick R.L."/>
            <person name="Pereira G.A.G."/>
            <person name="Bailey B.A."/>
        </authorList>
    </citation>
    <scope>NUCLEOTIDE SEQUENCE [LARGE SCALE GENOMIC DNA]</scope>
    <source>
        <strain evidence="2 3">MCA 2997</strain>
    </source>
</reference>
<dbReference type="AlphaFoldDB" id="V2WLL7"/>
<dbReference type="HOGENOM" id="CLU_055644_0_0_1"/>
<evidence type="ECO:0000313" key="2">
    <source>
        <dbReference type="EMBL" id="ESK82482.1"/>
    </source>
</evidence>
<dbReference type="EMBL" id="AWSO01001910">
    <property type="protein sequence ID" value="ESK82482.1"/>
    <property type="molecule type" value="Genomic_DNA"/>
</dbReference>
<proteinExistence type="predicted"/>
<gene>
    <name evidence="2" type="ORF">Moror_8534</name>
</gene>
<evidence type="ECO:0000256" key="1">
    <source>
        <dbReference type="SAM" id="MobiDB-lite"/>
    </source>
</evidence>
<accession>V2WLL7</accession>